<reference evidence="14 15" key="1">
    <citation type="submission" date="2019-02" db="EMBL/GenBank/DDBJ databases">
        <title>Shewanella sp. D4-2 isolated from Dokdo Island.</title>
        <authorList>
            <person name="Baek K."/>
        </authorList>
    </citation>
    <scope>NUCLEOTIDE SEQUENCE [LARGE SCALE GENOMIC DNA]</scope>
    <source>
        <strain evidence="14 15">D4-2</strain>
    </source>
</reference>
<dbReference type="PANTHER" id="PTHR45436">
    <property type="entry name" value="SENSOR HISTIDINE KINASE YKOH"/>
    <property type="match status" value="1"/>
</dbReference>
<protein>
    <recommendedName>
        <fullName evidence="3">histidine kinase</fullName>
        <ecNumber evidence="3">2.7.13.3</ecNumber>
    </recommendedName>
</protein>
<feature type="transmembrane region" description="Helical" evidence="11">
    <location>
        <begin position="156"/>
        <end position="178"/>
    </location>
</feature>
<keyword evidence="15" id="KW-1185">Reference proteome</keyword>
<evidence type="ECO:0000256" key="8">
    <source>
        <dbReference type="ARBA" id="ARBA00022989"/>
    </source>
</evidence>
<evidence type="ECO:0000256" key="5">
    <source>
        <dbReference type="ARBA" id="ARBA00022679"/>
    </source>
</evidence>
<dbReference type="Pfam" id="PF00672">
    <property type="entry name" value="HAMP"/>
    <property type="match status" value="1"/>
</dbReference>
<organism evidence="14 15">
    <name type="scientific">Shewanella maritima</name>
    <dbReference type="NCBI Taxonomy" id="2520507"/>
    <lineage>
        <taxon>Bacteria</taxon>
        <taxon>Pseudomonadati</taxon>
        <taxon>Pseudomonadota</taxon>
        <taxon>Gammaproteobacteria</taxon>
        <taxon>Alteromonadales</taxon>
        <taxon>Shewanellaceae</taxon>
        <taxon>Shewanella</taxon>
    </lineage>
</organism>
<name>A0A411PIV0_9GAMM</name>
<feature type="domain" description="Histidine kinase" evidence="12">
    <location>
        <begin position="239"/>
        <end position="449"/>
    </location>
</feature>
<dbReference type="Gene3D" id="3.30.565.10">
    <property type="entry name" value="Histidine kinase-like ATPase, C-terminal domain"/>
    <property type="match status" value="1"/>
</dbReference>
<dbReference type="InterPro" id="IPR004358">
    <property type="entry name" value="Sig_transdc_His_kin-like_C"/>
</dbReference>
<evidence type="ECO:0000256" key="1">
    <source>
        <dbReference type="ARBA" id="ARBA00000085"/>
    </source>
</evidence>
<gene>
    <name evidence="14" type="ORF">EXU30_11645</name>
</gene>
<dbReference type="PROSITE" id="PS50885">
    <property type="entry name" value="HAMP"/>
    <property type="match status" value="1"/>
</dbReference>
<dbReference type="GO" id="GO:0000155">
    <property type="term" value="F:phosphorelay sensor kinase activity"/>
    <property type="evidence" value="ECO:0007669"/>
    <property type="project" value="InterPro"/>
</dbReference>
<dbReference type="EMBL" id="CP036200">
    <property type="protein sequence ID" value="QBF83280.1"/>
    <property type="molecule type" value="Genomic_DNA"/>
</dbReference>
<dbReference type="SUPFAM" id="SSF55874">
    <property type="entry name" value="ATPase domain of HSP90 chaperone/DNA topoisomerase II/histidine kinase"/>
    <property type="match status" value="1"/>
</dbReference>
<dbReference type="SUPFAM" id="SSF47384">
    <property type="entry name" value="Homodimeric domain of signal transducing histidine kinase"/>
    <property type="match status" value="1"/>
</dbReference>
<evidence type="ECO:0000256" key="6">
    <source>
        <dbReference type="ARBA" id="ARBA00022692"/>
    </source>
</evidence>
<dbReference type="Proteomes" id="UP000291106">
    <property type="component" value="Chromosome"/>
</dbReference>
<dbReference type="SMART" id="SM00304">
    <property type="entry name" value="HAMP"/>
    <property type="match status" value="1"/>
</dbReference>
<dbReference type="InterPro" id="IPR036097">
    <property type="entry name" value="HisK_dim/P_sf"/>
</dbReference>
<keyword evidence="8 11" id="KW-1133">Transmembrane helix</keyword>
<dbReference type="PRINTS" id="PR00344">
    <property type="entry name" value="BCTRLSENSOR"/>
</dbReference>
<dbReference type="Pfam" id="PF02518">
    <property type="entry name" value="HATPase_c"/>
    <property type="match status" value="1"/>
</dbReference>
<dbReference type="AlphaFoldDB" id="A0A411PIV0"/>
<keyword evidence="6 11" id="KW-0812">Transmembrane</keyword>
<dbReference type="InterPro" id="IPR031930">
    <property type="entry name" value="HK_sensor"/>
</dbReference>
<evidence type="ECO:0000256" key="9">
    <source>
        <dbReference type="ARBA" id="ARBA00023012"/>
    </source>
</evidence>
<comment type="subcellular location">
    <subcellularLocation>
        <location evidence="2">Membrane</location>
    </subcellularLocation>
</comment>
<dbReference type="Pfam" id="PF00512">
    <property type="entry name" value="HisKA"/>
    <property type="match status" value="1"/>
</dbReference>
<evidence type="ECO:0000313" key="15">
    <source>
        <dbReference type="Proteomes" id="UP000291106"/>
    </source>
</evidence>
<dbReference type="Pfam" id="PF16750">
    <property type="entry name" value="HK_sensor"/>
    <property type="match status" value="1"/>
</dbReference>
<evidence type="ECO:0000256" key="4">
    <source>
        <dbReference type="ARBA" id="ARBA00022553"/>
    </source>
</evidence>
<dbReference type="SUPFAM" id="SSF158472">
    <property type="entry name" value="HAMP domain-like"/>
    <property type="match status" value="1"/>
</dbReference>
<dbReference type="CDD" id="cd00082">
    <property type="entry name" value="HisKA"/>
    <property type="match status" value="1"/>
</dbReference>
<evidence type="ECO:0000256" key="7">
    <source>
        <dbReference type="ARBA" id="ARBA00022777"/>
    </source>
</evidence>
<dbReference type="InterPro" id="IPR005467">
    <property type="entry name" value="His_kinase_dom"/>
</dbReference>
<sequence length="451" mass="51482">MSHLSRQLFWKLCLVIATGVVALFYLIDQITSETEEGMSLLAQADRDTITQWGQHAEQLYLAGDIEQLEQWLAELKQQEDTYVSVVDFEVEHIAGDATRATYYDGYNMGRSVDWKIHLYFAENPTMEVPFKDKQASFLIQLPERMRPGGYWRYVELTLQVIVPTILLILLTIFLYRYIMKPLAQLQKATRNFSRGQLDVSARELMGQRRDEFGDLATSFDQMAERISEQIISQRQLIADMSHELRTPLTRLDIALEQLKQEFVSENSQRIERESQHIRKLVEDSLALAWLENERPELQQESMELVDLIDVITTDARYEYPDREITTELPDSVVLHNTSHRAAGQAIENILRNALRYTPAGGVVQIKLVCDKQQAVLDILDQGPGVPEELLSAIFKPFFRVDKSRERAGNSFGLGLSLAQRQLTAIGASVVATNHSFGGLQMRMTFPIAKGL</sequence>
<dbReference type="PANTHER" id="PTHR45436:SF5">
    <property type="entry name" value="SENSOR HISTIDINE KINASE TRCS"/>
    <property type="match status" value="1"/>
</dbReference>
<evidence type="ECO:0000256" key="11">
    <source>
        <dbReference type="SAM" id="Phobius"/>
    </source>
</evidence>
<comment type="catalytic activity">
    <reaction evidence="1">
        <text>ATP + protein L-histidine = ADP + protein N-phospho-L-histidine.</text>
        <dbReference type="EC" id="2.7.13.3"/>
    </reaction>
</comment>
<evidence type="ECO:0000313" key="14">
    <source>
        <dbReference type="EMBL" id="QBF83280.1"/>
    </source>
</evidence>
<dbReference type="SMART" id="SM00388">
    <property type="entry name" value="HisKA"/>
    <property type="match status" value="1"/>
</dbReference>
<dbReference type="Gene3D" id="6.10.340.10">
    <property type="match status" value="1"/>
</dbReference>
<dbReference type="RefSeq" id="WP_130600234.1">
    <property type="nucleotide sequence ID" value="NZ_CP036200.1"/>
</dbReference>
<keyword evidence="10 11" id="KW-0472">Membrane</keyword>
<keyword evidence="9" id="KW-0902">Two-component regulatory system</keyword>
<dbReference type="Gene3D" id="1.10.287.130">
    <property type="match status" value="1"/>
</dbReference>
<keyword evidence="4" id="KW-0597">Phosphoprotein</keyword>
<dbReference type="InterPro" id="IPR003660">
    <property type="entry name" value="HAMP_dom"/>
</dbReference>
<accession>A0A411PIV0</accession>
<evidence type="ECO:0000256" key="3">
    <source>
        <dbReference type="ARBA" id="ARBA00012438"/>
    </source>
</evidence>
<dbReference type="InterPro" id="IPR050428">
    <property type="entry name" value="TCS_sensor_his_kinase"/>
</dbReference>
<feature type="transmembrane region" description="Helical" evidence="11">
    <location>
        <begin position="9"/>
        <end position="27"/>
    </location>
</feature>
<evidence type="ECO:0000256" key="10">
    <source>
        <dbReference type="ARBA" id="ARBA00023136"/>
    </source>
</evidence>
<dbReference type="EC" id="2.7.13.3" evidence="3"/>
<evidence type="ECO:0000259" key="13">
    <source>
        <dbReference type="PROSITE" id="PS50885"/>
    </source>
</evidence>
<dbReference type="InterPro" id="IPR003661">
    <property type="entry name" value="HisK_dim/P_dom"/>
</dbReference>
<keyword evidence="7 14" id="KW-0418">Kinase</keyword>
<dbReference type="SMART" id="SM00387">
    <property type="entry name" value="HATPase_c"/>
    <property type="match status" value="1"/>
</dbReference>
<dbReference type="InterPro" id="IPR038428">
    <property type="entry name" value="HK_sensor_dom_sf"/>
</dbReference>
<dbReference type="Gene3D" id="3.30.450.170">
    <property type="entry name" value="Two-component histidine kinase, sensor domain"/>
    <property type="match status" value="1"/>
</dbReference>
<keyword evidence="5" id="KW-0808">Transferase</keyword>
<dbReference type="CDD" id="cd06225">
    <property type="entry name" value="HAMP"/>
    <property type="match status" value="1"/>
</dbReference>
<dbReference type="GO" id="GO:0005886">
    <property type="term" value="C:plasma membrane"/>
    <property type="evidence" value="ECO:0007669"/>
    <property type="project" value="TreeGrafter"/>
</dbReference>
<dbReference type="PROSITE" id="PS50109">
    <property type="entry name" value="HIS_KIN"/>
    <property type="match status" value="1"/>
</dbReference>
<proteinExistence type="predicted"/>
<feature type="domain" description="HAMP" evidence="13">
    <location>
        <begin position="176"/>
        <end position="231"/>
    </location>
</feature>
<dbReference type="InterPro" id="IPR036890">
    <property type="entry name" value="HATPase_C_sf"/>
</dbReference>
<dbReference type="InterPro" id="IPR003594">
    <property type="entry name" value="HATPase_dom"/>
</dbReference>
<evidence type="ECO:0000256" key="2">
    <source>
        <dbReference type="ARBA" id="ARBA00004370"/>
    </source>
</evidence>
<dbReference type="OrthoDB" id="9804645at2"/>
<evidence type="ECO:0000259" key="12">
    <source>
        <dbReference type="PROSITE" id="PS50109"/>
    </source>
</evidence>
<dbReference type="KEGG" id="smai:EXU30_11645"/>